<gene>
    <name evidence="2" type="ORF">SAMN05216474_0795</name>
</gene>
<accession>A0A1I6YC89</accession>
<keyword evidence="1" id="KW-0472">Membrane</keyword>
<name>A0A1I6YC89_9FLAO</name>
<dbReference type="EMBL" id="FPAS01000001">
    <property type="protein sequence ID" value="SFT48012.1"/>
    <property type="molecule type" value="Genomic_DNA"/>
</dbReference>
<dbReference type="AlphaFoldDB" id="A0A1I6YC89"/>
<dbReference type="STRING" id="477690.SAMN05216474_0795"/>
<keyword evidence="1" id="KW-1133">Transmembrane helix</keyword>
<keyword evidence="1" id="KW-0812">Transmembrane</keyword>
<dbReference type="Proteomes" id="UP000236454">
    <property type="component" value="Unassembled WGS sequence"/>
</dbReference>
<evidence type="ECO:0000313" key="2">
    <source>
        <dbReference type="EMBL" id="SFT48012.1"/>
    </source>
</evidence>
<evidence type="ECO:0000313" key="3">
    <source>
        <dbReference type="Proteomes" id="UP000236454"/>
    </source>
</evidence>
<keyword evidence="3" id="KW-1185">Reference proteome</keyword>
<sequence>MLKVLKLYFLITIMLVAQIGSTGVMYFENTCLALNTTEISFRTDSCSCQPELNCSKTEEPYIQSTCCYHTSHVLQTSVESKSISKVVKTNFTKNLKSPKNFLSSNYVYLGSKTKSTVQDPPLLKGITLSKRILFQSFQI</sequence>
<organism evidence="2 3">
    <name type="scientific">Lishizhenia tianjinensis</name>
    <dbReference type="NCBI Taxonomy" id="477690"/>
    <lineage>
        <taxon>Bacteria</taxon>
        <taxon>Pseudomonadati</taxon>
        <taxon>Bacteroidota</taxon>
        <taxon>Flavobacteriia</taxon>
        <taxon>Flavobacteriales</taxon>
        <taxon>Crocinitomicaceae</taxon>
        <taxon>Lishizhenia</taxon>
    </lineage>
</organism>
<evidence type="ECO:0000256" key="1">
    <source>
        <dbReference type="SAM" id="Phobius"/>
    </source>
</evidence>
<feature type="transmembrane region" description="Helical" evidence="1">
    <location>
        <begin position="7"/>
        <end position="27"/>
    </location>
</feature>
<proteinExistence type="predicted"/>
<reference evidence="2 3" key="1">
    <citation type="submission" date="2016-10" db="EMBL/GenBank/DDBJ databases">
        <authorList>
            <person name="de Groot N.N."/>
        </authorList>
    </citation>
    <scope>NUCLEOTIDE SEQUENCE [LARGE SCALE GENOMIC DNA]</scope>
    <source>
        <strain evidence="2 3">CGMCC 1.7005</strain>
    </source>
</reference>
<protein>
    <submittedName>
        <fullName evidence="2">Uncharacterized protein</fullName>
    </submittedName>
</protein>